<evidence type="ECO:0000313" key="2">
    <source>
        <dbReference type="EnsemblProtists" id="EOD04442"/>
    </source>
</evidence>
<dbReference type="Proteomes" id="UP000013827">
    <property type="component" value="Unassembled WGS sequence"/>
</dbReference>
<feature type="transmembrane region" description="Helical" evidence="1">
    <location>
        <begin position="152"/>
        <end position="173"/>
    </location>
</feature>
<dbReference type="KEGG" id="ehx:EMIHUDRAFT_442368"/>
<feature type="transmembrane region" description="Helical" evidence="1">
    <location>
        <begin position="120"/>
        <end position="140"/>
    </location>
</feature>
<evidence type="ECO:0008006" key="4">
    <source>
        <dbReference type="Google" id="ProtNLM"/>
    </source>
</evidence>
<dbReference type="EnsemblProtists" id="EOD30823">
    <property type="protein sequence ID" value="EOD30823"/>
    <property type="gene ID" value="EMIHUDRAFT_442368"/>
</dbReference>
<protein>
    <recommendedName>
        <fullName evidence="4">H(+)-exporting diphosphatase</fullName>
    </recommendedName>
</protein>
<keyword evidence="1" id="KW-1133">Transmembrane helix</keyword>
<dbReference type="HOGENOM" id="CLU_1252671_0_0_1"/>
<dbReference type="RefSeq" id="XP_005783252.1">
    <property type="nucleotide sequence ID" value="XM_005783195.1"/>
</dbReference>
<dbReference type="AlphaFoldDB" id="A0A0D3HZK7"/>
<dbReference type="GeneID" id="17250589"/>
<keyword evidence="3" id="KW-1185">Reference proteome</keyword>
<evidence type="ECO:0000256" key="1">
    <source>
        <dbReference type="SAM" id="Phobius"/>
    </source>
</evidence>
<reference evidence="2" key="2">
    <citation type="submission" date="2024-10" db="UniProtKB">
        <authorList>
            <consortium name="EnsemblProtists"/>
        </authorList>
    </citation>
    <scope>IDENTIFICATION</scope>
</reference>
<keyword evidence="1" id="KW-0812">Transmembrane</keyword>
<keyword evidence="1" id="KW-0472">Membrane</keyword>
<dbReference type="GeneID" id="17276097"/>
<feature type="transmembrane region" description="Helical" evidence="1">
    <location>
        <begin position="68"/>
        <end position="93"/>
    </location>
</feature>
<dbReference type="PaxDb" id="2903-EOD04442"/>
<accession>A0A0D3HZK7</accession>
<dbReference type="RefSeq" id="XP_005756871.1">
    <property type="nucleotide sequence ID" value="XM_005756814.1"/>
</dbReference>
<evidence type="ECO:0000313" key="3">
    <source>
        <dbReference type="Proteomes" id="UP000013827"/>
    </source>
</evidence>
<name>A0A0D3HZK7_EMIH1</name>
<proteinExistence type="predicted"/>
<dbReference type="EnsemblProtists" id="EOD04442">
    <property type="protein sequence ID" value="EOD04442"/>
    <property type="gene ID" value="EMIHUDRAFT_446667"/>
</dbReference>
<reference evidence="3" key="1">
    <citation type="journal article" date="2013" name="Nature">
        <title>Pan genome of the phytoplankton Emiliania underpins its global distribution.</title>
        <authorList>
            <person name="Read B.A."/>
            <person name="Kegel J."/>
            <person name="Klute M.J."/>
            <person name="Kuo A."/>
            <person name="Lefebvre S.C."/>
            <person name="Maumus F."/>
            <person name="Mayer C."/>
            <person name="Miller J."/>
            <person name="Monier A."/>
            <person name="Salamov A."/>
            <person name="Young J."/>
            <person name="Aguilar M."/>
            <person name="Claverie J.M."/>
            <person name="Frickenhaus S."/>
            <person name="Gonzalez K."/>
            <person name="Herman E.K."/>
            <person name="Lin Y.C."/>
            <person name="Napier J."/>
            <person name="Ogata H."/>
            <person name="Sarno A.F."/>
            <person name="Shmutz J."/>
            <person name="Schroeder D."/>
            <person name="de Vargas C."/>
            <person name="Verret F."/>
            <person name="von Dassow P."/>
            <person name="Valentin K."/>
            <person name="Van de Peer Y."/>
            <person name="Wheeler G."/>
            <person name="Dacks J.B."/>
            <person name="Delwiche C.F."/>
            <person name="Dyhrman S.T."/>
            <person name="Glockner G."/>
            <person name="John U."/>
            <person name="Richards T."/>
            <person name="Worden A.Z."/>
            <person name="Zhang X."/>
            <person name="Grigoriev I.V."/>
            <person name="Allen A.E."/>
            <person name="Bidle K."/>
            <person name="Borodovsky M."/>
            <person name="Bowler C."/>
            <person name="Brownlee C."/>
            <person name="Cock J.M."/>
            <person name="Elias M."/>
            <person name="Gladyshev V.N."/>
            <person name="Groth M."/>
            <person name="Guda C."/>
            <person name="Hadaegh A."/>
            <person name="Iglesias-Rodriguez M.D."/>
            <person name="Jenkins J."/>
            <person name="Jones B.M."/>
            <person name="Lawson T."/>
            <person name="Leese F."/>
            <person name="Lindquist E."/>
            <person name="Lobanov A."/>
            <person name="Lomsadze A."/>
            <person name="Malik S.B."/>
            <person name="Marsh M.E."/>
            <person name="Mackinder L."/>
            <person name="Mock T."/>
            <person name="Mueller-Roeber B."/>
            <person name="Pagarete A."/>
            <person name="Parker M."/>
            <person name="Probert I."/>
            <person name="Quesneville H."/>
            <person name="Raines C."/>
            <person name="Rensing S.A."/>
            <person name="Riano-Pachon D.M."/>
            <person name="Richier S."/>
            <person name="Rokitta S."/>
            <person name="Shiraiwa Y."/>
            <person name="Soanes D.M."/>
            <person name="van der Giezen M."/>
            <person name="Wahlund T.M."/>
            <person name="Williams B."/>
            <person name="Wilson W."/>
            <person name="Wolfe G."/>
            <person name="Wurch L.L."/>
        </authorList>
    </citation>
    <scope>NUCLEOTIDE SEQUENCE</scope>
</reference>
<dbReference type="KEGG" id="ehx:EMIHUDRAFT_446667"/>
<sequence>MLTAERQRVNTESKYRETELQRKQLQFFLDSLNSYNTQATLVTGFAFTAFSADALHELPYKGAPVRSLLFACLSAAAMGSAVSTVVISNYLMIRVERLAMNRSTSTALAALRQRMGTVQCCYMFSLAALIGAASTLLFAMCDITDEDLACERVGASVLGVFAACVLVASTVVWRMRGQFDRYRDACGGLHHRSYLIDTPAGTPAEGDECAAVEHSVASIGE</sequence>
<organism evidence="2 3">
    <name type="scientific">Emiliania huxleyi (strain CCMP1516)</name>
    <dbReference type="NCBI Taxonomy" id="280463"/>
    <lineage>
        <taxon>Eukaryota</taxon>
        <taxon>Haptista</taxon>
        <taxon>Haptophyta</taxon>
        <taxon>Prymnesiophyceae</taxon>
        <taxon>Isochrysidales</taxon>
        <taxon>Noelaerhabdaceae</taxon>
        <taxon>Emiliania</taxon>
    </lineage>
</organism>